<organism evidence="2 3">
    <name type="scientific">Sarcophilus harrisii</name>
    <name type="common">Tasmanian devil</name>
    <name type="synonym">Sarcophilus laniarius</name>
    <dbReference type="NCBI Taxonomy" id="9305"/>
    <lineage>
        <taxon>Eukaryota</taxon>
        <taxon>Metazoa</taxon>
        <taxon>Chordata</taxon>
        <taxon>Craniata</taxon>
        <taxon>Vertebrata</taxon>
        <taxon>Euteleostomi</taxon>
        <taxon>Mammalia</taxon>
        <taxon>Metatheria</taxon>
        <taxon>Dasyuromorphia</taxon>
        <taxon>Dasyuridae</taxon>
        <taxon>Sarcophilus</taxon>
    </lineage>
</organism>
<reference evidence="2" key="2">
    <citation type="submission" date="2025-05" db="UniProtKB">
        <authorList>
            <consortium name="Ensembl"/>
        </authorList>
    </citation>
    <scope>IDENTIFICATION</scope>
</reference>
<sequence length="125" mass="14291">MDHHSKVREKVLFLLDPERWLGIHRDYGTRENVSGGDGKNGEIEQELHCPPPDSEREPVPESSLEGPLGTEVRNLPPKPPKSVLVRVLDYQVKQEICQTAWLKGKMTLKTEERSVTSVSFWTYKP</sequence>
<dbReference type="GeneID" id="116423185"/>
<dbReference type="RefSeq" id="XP_031820595.1">
    <property type="nucleotide sequence ID" value="XM_031964735.1"/>
</dbReference>
<evidence type="ECO:0000313" key="3">
    <source>
        <dbReference type="Proteomes" id="UP000007648"/>
    </source>
</evidence>
<feature type="region of interest" description="Disordered" evidence="1">
    <location>
        <begin position="25"/>
        <end position="77"/>
    </location>
</feature>
<dbReference type="PANTHER" id="PTHR36880">
    <property type="entry name" value="9130008F23RIK PROTEIN"/>
    <property type="match status" value="1"/>
</dbReference>
<dbReference type="PANTHER" id="PTHR36880:SF1">
    <property type="entry name" value="9130008F23RIK PROTEIN"/>
    <property type="match status" value="1"/>
</dbReference>
<dbReference type="AlphaFoldDB" id="A0A7N4PF51"/>
<reference evidence="2 3" key="1">
    <citation type="journal article" date="2011" name="Proc. Natl. Acad. Sci. U.S.A.">
        <title>Genetic diversity and population structure of the endangered marsupial Sarcophilus harrisii (Tasmanian devil).</title>
        <authorList>
            <person name="Miller W."/>
            <person name="Hayes V.M."/>
            <person name="Ratan A."/>
            <person name="Petersen D.C."/>
            <person name="Wittekindt N.E."/>
            <person name="Miller J."/>
            <person name="Walenz B."/>
            <person name="Knight J."/>
            <person name="Qi J."/>
            <person name="Zhao F."/>
            <person name="Wang Q."/>
            <person name="Bedoya-Reina O.C."/>
            <person name="Katiyar N."/>
            <person name="Tomsho L.P."/>
            <person name="Kasson L.M."/>
            <person name="Hardie R.A."/>
            <person name="Woodbridge P."/>
            <person name="Tindall E.A."/>
            <person name="Bertelsen M.F."/>
            <person name="Dixon D."/>
            <person name="Pyecroft S."/>
            <person name="Helgen K.M."/>
            <person name="Lesk A.M."/>
            <person name="Pringle T.H."/>
            <person name="Patterson N."/>
            <person name="Zhang Y."/>
            <person name="Kreiss A."/>
            <person name="Woods G.M."/>
            <person name="Jones M.E."/>
            <person name="Schuster S.C."/>
        </authorList>
    </citation>
    <scope>NUCLEOTIDE SEQUENCE [LARGE SCALE GENOMIC DNA]</scope>
</reference>
<feature type="compositionally biased region" description="Basic and acidic residues" evidence="1">
    <location>
        <begin position="39"/>
        <end position="59"/>
    </location>
</feature>
<dbReference type="Ensembl" id="ENSSHAT00000029138.1">
    <property type="protein sequence ID" value="ENSSHAP00000039982.1"/>
    <property type="gene ID" value="ENSSHAG00000031560.1"/>
</dbReference>
<dbReference type="KEGG" id="shr:116423185"/>
<evidence type="ECO:0000313" key="2">
    <source>
        <dbReference type="Ensembl" id="ENSSHAP00000036111.1"/>
    </source>
</evidence>
<dbReference type="OrthoDB" id="9447330at2759"/>
<gene>
    <name evidence="2" type="primary">C4H6orf141</name>
</gene>
<name>A0A7N4PF51_SARHA</name>
<dbReference type="Proteomes" id="UP000007648">
    <property type="component" value="Unassembled WGS sequence"/>
</dbReference>
<keyword evidence="3" id="KW-1185">Reference proteome</keyword>
<proteinExistence type="predicted"/>
<dbReference type="CTD" id="141566321"/>
<dbReference type="Ensembl" id="ENSSHAT00000051734.1">
    <property type="protein sequence ID" value="ENSSHAP00000036111.1"/>
    <property type="gene ID" value="ENSSHAG00000031560.1"/>
</dbReference>
<dbReference type="InterPro" id="IPR037739">
    <property type="entry name" value="C6orf141"/>
</dbReference>
<evidence type="ECO:0000256" key="1">
    <source>
        <dbReference type="SAM" id="MobiDB-lite"/>
    </source>
</evidence>
<accession>A0A7N4PF51</accession>
<protein>
    <submittedName>
        <fullName evidence="2">Uncharacterized protein</fullName>
    </submittedName>
</protein>